<dbReference type="PROSITE" id="PS00885">
    <property type="entry name" value="EPSP_SYNTHASE_2"/>
    <property type="match status" value="1"/>
</dbReference>
<reference evidence="9" key="2">
    <citation type="journal article" date="2021" name="PeerJ">
        <title>Extensive microbial diversity within the chicken gut microbiome revealed by metagenomics and culture.</title>
        <authorList>
            <person name="Gilroy R."/>
            <person name="Ravi A."/>
            <person name="Getino M."/>
            <person name="Pursley I."/>
            <person name="Horton D.L."/>
            <person name="Alikhan N.F."/>
            <person name="Baker D."/>
            <person name="Gharbi K."/>
            <person name="Hall N."/>
            <person name="Watson M."/>
            <person name="Adriaenssens E.M."/>
            <person name="Foster-Nyarko E."/>
            <person name="Jarju S."/>
            <person name="Secka A."/>
            <person name="Antonio M."/>
            <person name="Oren A."/>
            <person name="Chaudhuri R.R."/>
            <person name="La Ragione R."/>
            <person name="Hildebrand F."/>
            <person name="Pallen M.J."/>
        </authorList>
    </citation>
    <scope>NUCLEOTIDE SEQUENCE</scope>
    <source>
        <strain evidence="9">ChiW17-6978</strain>
    </source>
</reference>
<evidence type="ECO:0000313" key="10">
    <source>
        <dbReference type="Proteomes" id="UP000886758"/>
    </source>
</evidence>
<dbReference type="GO" id="GO:0003866">
    <property type="term" value="F:3-phosphoshikimate 1-carboxyvinyltransferase activity"/>
    <property type="evidence" value="ECO:0007669"/>
    <property type="project" value="UniProtKB-UniRule"/>
</dbReference>
<protein>
    <recommendedName>
        <fullName evidence="7">3-phosphoshikimate 1-carboxyvinyltransferase</fullName>
        <ecNumber evidence="7">2.5.1.19</ecNumber>
    </recommendedName>
    <alternativeName>
        <fullName evidence="7">5-enolpyruvylshikimate-3-phosphate synthase</fullName>
        <shortName evidence="7">EPSP synthase</shortName>
        <shortName evidence="7">EPSPS</shortName>
    </alternativeName>
</protein>
<feature type="binding site" evidence="7">
    <location>
        <position position="162"/>
    </location>
    <ligand>
        <name>3-phosphoshikimate</name>
        <dbReference type="ChEBI" id="CHEBI:145989"/>
    </ligand>
</feature>
<dbReference type="InterPro" id="IPR001986">
    <property type="entry name" value="Enolpyruvate_Tfrase_dom"/>
</dbReference>
<dbReference type="GO" id="GO:0005737">
    <property type="term" value="C:cytoplasm"/>
    <property type="evidence" value="ECO:0007669"/>
    <property type="project" value="UniProtKB-SubCell"/>
</dbReference>
<dbReference type="Gene3D" id="3.65.10.10">
    <property type="entry name" value="Enolpyruvate transferase domain"/>
    <property type="match status" value="2"/>
</dbReference>
<proteinExistence type="inferred from homology"/>
<feature type="binding site" evidence="7">
    <location>
        <position position="330"/>
    </location>
    <ligand>
        <name>3-phosphoshikimate</name>
        <dbReference type="ChEBI" id="CHEBI:145989"/>
    </ligand>
</feature>
<dbReference type="InterPro" id="IPR023193">
    <property type="entry name" value="EPSP_synthase_CS"/>
</dbReference>
<dbReference type="InterPro" id="IPR013792">
    <property type="entry name" value="RNA3'P_cycl/enolpyr_Trfase_a/b"/>
</dbReference>
<evidence type="ECO:0000256" key="1">
    <source>
        <dbReference type="ARBA" id="ARBA00004811"/>
    </source>
</evidence>
<comment type="function">
    <text evidence="7">Catalyzes the transfer of the enolpyruvyl moiety of phosphoenolpyruvate (PEP) to the 5-hydroxyl of shikimate-3-phosphate (S3P) to produce enolpyruvyl shikimate-3-phosphate and inorganic phosphate.</text>
</comment>
<feature type="binding site" evidence="7">
    <location>
        <position position="89"/>
    </location>
    <ligand>
        <name>phosphoenolpyruvate</name>
        <dbReference type="ChEBI" id="CHEBI:58702"/>
    </ligand>
</feature>
<accession>A0A9D1GQZ9</accession>
<comment type="catalytic activity">
    <reaction evidence="6">
        <text>3-phosphoshikimate + phosphoenolpyruvate = 5-O-(1-carboxyvinyl)-3-phosphoshikimate + phosphate</text>
        <dbReference type="Rhea" id="RHEA:21256"/>
        <dbReference type="ChEBI" id="CHEBI:43474"/>
        <dbReference type="ChEBI" id="CHEBI:57701"/>
        <dbReference type="ChEBI" id="CHEBI:58702"/>
        <dbReference type="ChEBI" id="CHEBI:145989"/>
        <dbReference type="EC" id="2.5.1.19"/>
    </reaction>
    <physiologicalReaction direction="left-to-right" evidence="6">
        <dbReference type="Rhea" id="RHEA:21257"/>
    </physiologicalReaction>
</comment>
<dbReference type="GO" id="GO:0009423">
    <property type="term" value="P:chorismate biosynthetic process"/>
    <property type="evidence" value="ECO:0007669"/>
    <property type="project" value="UniProtKB-UniRule"/>
</dbReference>
<feature type="binding site" evidence="7">
    <location>
        <position position="161"/>
    </location>
    <ligand>
        <name>3-phosphoshikimate</name>
        <dbReference type="ChEBI" id="CHEBI:145989"/>
    </ligand>
</feature>
<comment type="subcellular location">
    <subcellularLocation>
        <location evidence="7">Cytoplasm</location>
    </subcellularLocation>
</comment>
<reference evidence="9" key="1">
    <citation type="submission" date="2020-10" db="EMBL/GenBank/DDBJ databases">
        <authorList>
            <person name="Gilroy R."/>
        </authorList>
    </citation>
    <scope>NUCLEOTIDE SEQUENCE</scope>
    <source>
        <strain evidence="9">ChiW17-6978</strain>
    </source>
</reference>
<organism evidence="9 10">
    <name type="scientific">Candidatus Pelethenecus faecipullorum</name>
    <dbReference type="NCBI Taxonomy" id="2840900"/>
    <lineage>
        <taxon>Bacteria</taxon>
        <taxon>Bacillati</taxon>
        <taxon>Mycoplasmatota</taxon>
        <taxon>Mollicutes</taxon>
        <taxon>Candidatus Pelethenecus</taxon>
    </lineage>
</organism>
<comment type="similarity">
    <text evidence="2 7">Belongs to the EPSP synthase family.</text>
</comment>
<feature type="active site" description="Proton acceptor" evidence="7">
    <location>
        <position position="303"/>
    </location>
</feature>
<evidence type="ECO:0000313" key="9">
    <source>
        <dbReference type="EMBL" id="HIT49604.1"/>
    </source>
</evidence>
<name>A0A9D1GQZ9_9MOLU</name>
<dbReference type="InterPro" id="IPR006264">
    <property type="entry name" value="EPSP_synthase"/>
</dbReference>
<dbReference type="NCBIfam" id="TIGR01356">
    <property type="entry name" value="aroA"/>
    <property type="match status" value="1"/>
</dbReference>
<feature type="binding site" evidence="7">
    <location>
        <position position="303"/>
    </location>
    <ligand>
        <name>3-phosphoshikimate</name>
        <dbReference type="ChEBI" id="CHEBI:145989"/>
    </ligand>
</feature>
<keyword evidence="4 7" id="KW-0808">Transferase</keyword>
<sequence>MNVRIHPKTLKGDLIVPPSKSLAHRAIIAAGLAKGRSQIKNVVLSDDIVSTIEAMRQIGAVITIDGSTLQIEGTKNVLPVDTIYAKESGSTLRFLIPIVLTAFQSVTFTGANQLNFRPLGPYLDLFKARGIAYRHPEEASLPLTINGQLSCGIYRVRGDVSSQFITGLLYALPLLNGDSKIILTTELESKGYIDLTLDMLKRFQIRIDNHDYRELVVYGNQTYCPCDYTVEGDYSQAAFFLVANCLGASIRLKGLNLQSFQADRKILSDLKKMNAKLVLKENEITVFQTETTGCCLDFSQSPDLGPALSVLACLSKGTSTFIHAERLRLKECDRIASMVEELKKMGADLTEQTDGMTIRGVKHLSGTTVDSHNDHRVAMALAIASLKTDGDLIIRHAECVAKSFPDFWSVFEQLGGRITYEEDIR</sequence>
<keyword evidence="7" id="KW-0963">Cytoplasm</keyword>
<feature type="binding site" evidence="7">
    <location>
        <position position="21"/>
    </location>
    <ligand>
        <name>3-phosphoshikimate</name>
        <dbReference type="ChEBI" id="CHEBI:145989"/>
    </ligand>
</feature>
<dbReference type="InterPro" id="IPR036968">
    <property type="entry name" value="Enolpyruvate_Tfrase_sf"/>
</dbReference>
<dbReference type="CDD" id="cd01556">
    <property type="entry name" value="EPSP_synthase"/>
    <property type="match status" value="1"/>
</dbReference>
<evidence type="ECO:0000256" key="2">
    <source>
        <dbReference type="ARBA" id="ARBA00009948"/>
    </source>
</evidence>
<dbReference type="PANTHER" id="PTHR21090">
    <property type="entry name" value="AROM/DEHYDROQUINATE SYNTHASE"/>
    <property type="match status" value="1"/>
</dbReference>
<evidence type="ECO:0000256" key="7">
    <source>
        <dbReference type="HAMAP-Rule" id="MF_00210"/>
    </source>
</evidence>
<dbReference type="EC" id="2.5.1.19" evidence="7"/>
<dbReference type="EMBL" id="DVLF01000037">
    <property type="protein sequence ID" value="HIT49604.1"/>
    <property type="molecule type" value="Genomic_DNA"/>
</dbReference>
<feature type="binding site" evidence="7">
    <location>
        <position position="189"/>
    </location>
    <ligand>
        <name>3-phosphoshikimate</name>
        <dbReference type="ChEBI" id="CHEBI:145989"/>
    </ligand>
</feature>
<feature type="binding site" evidence="7">
    <location>
        <position position="376"/>
    </location>
    <ligand>
        <name>phosphoenolpyruvate</name>
        <dbReference type="ChEBI" id="CHEBI:58702"/>
    </ligand>
</feature>
<feature type="binding site" evidence="7">
    <location>
        <position position="163"/>
    </location>
    <ligand>
        <name>phosphoenolpyruvate</name>
        <dbReference type="ChEBI" id="CHEBI:58702"/>
    </ligand>
</feature>
<feature type="binding site" evidence="7">
    <location>
        <position position="25"/>
    </location>
    <ligand>
        <name>3-phosphoshikimate</name>
        <dbReference type="ChEBI" id="CHEBI:145989"/>
    </ligand>
</feature>
<evidence type="ECO:0000256" key="4">
    <source>
        <dbReference type="ARBA" id="ARBA00022679"/>
    </source>
</evidence>
<evidence type="ECO:0000256" key="3">
    <source>
        <dbReference type="ARBA" id="ARBA00022605"/>
    </source>
</evidence>
<evidence type="ECO:0000256" key="6">
    <source>
        <dbReference type="ARBA" id="ARBA00044633"/>
    </source>
</evidence>
<dbReference type="Pfam" id="PF00275">
    <property type="entry name" value="EPSP_synthase"/>
    <property type="match status" value="1"/>
</dbReference>
<dbReference type="HAMAP" id="MF_00210">
    <property type="entry name" value="EPSP_synth"/>
    <property type="match status" value="1"/>
</dbReference>
<comment type="subunit">
    <text evidence="7">Monomer.</text>
</comment>
<feature type="binding site" evidence="7">
    <location>
        <position position="117"/>
    </location>
    <ligand>
        <name>phosphoenolpyruvate</name>
        <dbReference type="ChEBI" id="CHEBI:58702"/>
    </ligand>
</feature>
<keyword evidence="5 7" id="KW-0057">Aromatic amino acid biosynthesis</keyword>
<dbReference type="GO" id="GO:0009073">
    <property type="term" value="P:aromatic amino acid family biosynthetic process"/>
    <property type="evidence" value="ECO:0007669"/>
    <property type="project" value="UniProtKB-KW"/>
</dbReference>
<feature type="binding site" evidence="7">
    <location>
        <position position="20"/>
    </location>
    <ligand>
        <name>phosphoenolpyruvate</name>
        <dbReference type="ChEBI" id="CHEBI:58702"/>
    </ligand>
</feature>
<dbReference type="PANTHER" id="PTHR21090:SF5">
    <property type="entry name" value="PENTAFUNCTIONAL AROM POLYPEPTIDE"/>
    <property type="match status" value="1"/>
</dbReference>
<dbReference type="PIRSF" id="PIRSF000505">
    <property type="entry name" value="EPSPS"/>
    <property type="match status" value="1"/>
</dbReference>
<evidence type="ECO:0000259" key="8">
    <source>
        <dbReference type="Pfam" id="PF00275"/>
    </source>
</evidence>
<dbReference type="Proteomes" id="UP000886758">
    <property type="component" value="Unassembled WGS sequence"/>
</dbReference>
<feature type="binding site" evidence="7">
    <location>
        <position position="20"/>
    </location>
    <ligand>
        <name>3-phosphoshikimate</name>
        <dbReference type="ChEBI" id="CHEBI:145989"/>
    </ligand>
</feature>
<feature type="domain" description="Enolpyruvate transferase" evidence="8">
    <location>
        <begin position="7"/>
        <end position="410"/>
    </location>
</feature>
<keyword evidence="3 7" id="KW-0028">Amino-acid biosynthesis</keyword>
<dbReference type="SUPFAM" id="SSF55205">
    <property type="entry name" value="EPT/RTPC-like"/>
    <property type="match status" value="1"/>
</dbReference>
<gene>
    <name evidence="7 9" type="primary">aroA</name>
    <name evidence="9" type="ORF">IAD46_01120</name>
</gene>
<feature type="binding site" evidence="7">
    <location>
        <position position="334"/>
    </location>
    <ligand>
        <name>phosphoenolpyruvate</name>
        <dbReference type="ChEBI" id="CHEBI:58702"/>
    </ligand>
</feature>
<comment type="caution">
    <text evidence="9">The sequence shown here is derived from an EMBL/GenBank/DDBJ whole genome shotgun (WGS) entry which is preliminary data.</text>
</comment>
<evidence type="ECO:0000256" key="5">
    <source>
        <dbReference type="ARBA" id="ARBA00023141"/>
    </source>
</evidence>
<feature type="binding site" evidence="7">
    <location>
        <position position="402"/>
    </location>
    <ligand>
        <name>phosphoenolpyruvate</name>
        <dbReference type="ChEBI" id="CHEBI:58702"/>
    </ligand>
</feature>
<dbReference type="GO" id="GO:0008652">
    <property type="term" value="P:amino acid biosynthetic process"/>
    <property type="evidence" value="ECO:0007669"/>
    <property type="project" value="UniProtKB-KW"/>
</dbReference>
<comment type="pathway">
    <text evidence="1 7">Metabolic intermediate biosynthesis; chorismate biosynthesis; chorismate from D-erythrose 4-phosphate and phosphoenolpyruvate: step 6/7.</text>
</comment>
<comment type="caution">
    <text evidence="7">Lacks conserved residue(s) required for the propagation of feature annotation.</text>
</comment>
<feature type="binding site" evidence="7">
    <location>
        <position position="163"/>
    </location>
    <ligand>
        <name>3-phosphoshikimate</name>
        <dbReference type="ChEBI" id="CHEBI:145989"/>
    </ligand>
</feature>
<dbReference type="AlphaFoldDB" id="A0A9D1GQZ9"/>